<reference evidence="1" key="1">
    <citation type="submission" date="2022-06" db="EMBL/GenBank/DDBJ databases">
        <title>Genome Sequence of Candolleomyces eurysporus.</title>
        <authorList>
            <person name="Buettner E."/>
        </authorList>
    </citation>
    <scope>NUCLEOTIDE SEQUENCE</scope>
    <source>
        <strain evidence="1">VTCC 930004</strain>
    </source>
</reference>
<dbReference type="SUPFAM" id="SSF81383">
    <property type="entry name" value="F-box domain"/>
    <property type="match status" value="1"/>
</dbReference>
<evidence type="ECO:0000313" key="2">
    <source>
        <dbReference type="Proteomes" id="UP001140091"/>
    </source>
</evidence>
<feature type="non-terminal residue" evidence="1">
    <location>
        <position position="576"/>
    </location>
</feature>
<proteinExistence type="predicted"/>
<dbReference type="OrthoDB" id="3217549at2759"/>
<dbReference type="InterPro" id="IPR036047">
    <property type="entry name" value="F-box-like_dom_sf"/>
</dbReference>
<protein>
    <recommendedName>
        <fullName evidence="3">F-box domain-containing protein</fullName>
    </recommendedName>
</protein>
<organism evidence="1 2">
    <name type="scientific">Candolleomyces eurysporus</name>
    <dbReference type="NCBI Taxonomy" id="2828524"/>
    <lineage>
        <taxon>Eukaryota</taxon>
        <taxon>Fungi</taxon>
        <taxon>Dikarya</taxon>
        <taxon>Basidiomycota</taxon>
        <taxon>Agaricomycotina</taxon>
        <taxon>Agaricomycetes</taxon>
        <taxon>Agaricomycetidae</taxon>
        <taxon>Agaricales</taxon>
        <taxon>Agaricineae</taxon>
        <taxon>Psathyrellaceae</taxon>
        <taxon>Candolleomyces</taxon>
    </lineage>
</organism>
<dbReference type="Proteomes" id="UP001140091">
    <property type="component" value="Unassembled WGS sequence"/>
</dbReference>
<dbReference type="EMBL" id="JANBPK010001564">
    <property type="protein sequence ID" value="KAJ2921665.1"/>
    <property type="molecule type" value="Genomic_DNA"/>
</dbReference>
<dbReference type="SUPFAM" id="SSF52047">
    <property type="entry name" value="RNI-like"/>
    <property type="match status" value="1"/>
</dbReference>
<name>A0A9W8M7G4_9AGAR</name>
<gene>
    <name evidence="1" type="ORF">H1R20_g15429</name>
</gene>
<comment type="caution">
    <text evidence="1">The sequence shown here is derived from an EMBL/GenBank/DDBJ whole genome shotgun (WGS) entry which is preliminary data.</text>
</comment>
<evidence type="ECO:0000313" key="1">
    <source>
        <dbReference type="EMBL" id="KAJ2921665.1"/>
    </source>
</evidence>
<dbReference type="Gene3D" id="1.20.1280.50">
    <property type="match status" value="1"/>
</dbReference>
<evidence type="ECO:0008006" key="3">
    <source>
        <dbReference type="Google" id="ProtNLM"/>
    </source>
</evidence>
<dbReference type="Gene3D" id="3.80.10.10">
    <property type="entry name" value="Ribonuclease Inhibitor"/>
    <property type="match status" value="1"/>
</dbReference>
<accession>A0A9W8M7G4</accession>
<sequence length="576" mass="65950">MHTRPPEGTNQYQSTTNPSADILVSNLDFGMDILEIPELGRLACAPHGLRNHEVDALERSQENYSQLIAIHSERQEELSVIEQEKYRLSDSVNARQQALSPINDLPDDILREIFLHLYLCFPRRCQDNSFSPLLPPIVIGQVCRHWRAVIHDFAALWTKLRIKSGTQRWDHTGLELLAQWLQRAKGTPLNLQLVLNNHRTSYSSDPPISKFIGQLAEPIGGTLTRLLLKYVTLDDFSHLSLLQLPSLEQLSISLDISVQYTVNSPVSFANAPALRRVSFSGSFDEGVDRKVIFPWNQLTHFIGYSCPDYCEFFLLTNLPLCTQLKFLSLELEDYGSERYYLQNSRSSAPTRIVVPTLETLALNFSNLYFRDYASTHPYPNVFFPFEFPNLRKLVLLFGYLEEDVSPSFLDELRRLKNLEHLSISIRNGDTLMPLQAIFQALPRIKTLELGLRNDYTPVIAQLTGPTGPQHLLPNLRTARLMFHGSNPNYNEDSIWLDTLTRFVEFRTQPEVATRLETIAFFACDHKAHPTLDAVREALRPFTPQCLIVKTKRINLSNLNWISLDPELEGRPELLEL</sequence>
<dbReference type="InterPro" id="IPR032675">
    <property type="entry name" value="LRR_dom_sf"/>
</dbReference>
<keyword evidence="2" id="KW-1185">Reference proteome</keyword>
<dbReference type="AlphaFoldDB" id="A0A9W8M7G4"/>